<proteinExistence type="inferred from homology"/>
<keyword evidence="5" id="KW-1185">Reference proteome</keyword>
<evidence type="ECO:0000313" key="4">
    <source>
        <dbReference type="EMBL" id="KAH6896570.1"/>
    </source>
</evidence>
<evidence type="ECO:0008006" key="6">
    <source>
        <dbReference type="Google" id="ProtNLM"/>
    </source>
</evidence>
<keyword evidence="3" id="KW-0812">Transmembrane</keyword>
<feature type="transmembrane region" description="Helical" evidence="3">
    <location>
        <begin position="43"/>
        <end position="68"/>
    </location>
</feature>
<organism evidence="4 5">
    <name type="scientific">Thelonectria olida</name>
    <dbReference type="NCBI Taxonomy" id="1576542"/>
    <lineage>
        <taxon>Eukaryota</taxon>
        <taxon>Fungi</taxon>
        <taxon>Dikarya</taxon>
        <taxon>Ascomycota</taxon>
        <taxon>Pezizomycotina</taxon>
        <taxon>Sordariomycetes</taxon>
        <taxon>Hypocreomycetidae</taxon>
        <taxon>Hypocreales</taxon>
        <taxon>Nectriaceae</taxon>
        <taxon>Thelonectria</taxon>
    </lineage>
</organism>
<protein>
    <recommendedName>
        <fullName evidence="6">Tat pathway signal sequence</fullName>
    </recommendedName>
</protein>
<sequence>MHHKEEEEAPLNVEAERSDSDEFIEPFGYVPGKEPRRSLASRIGIVVGLAAVVLLSGSVGAFLSYAYLNLDQKCALHTNQWSPVVKDVAIKYEMQPFDGHFLKENIYRKNASKEVDAAWEALGVDYRAGVISYEDGLKSGLDDGFVQRNDKYGGGFIVNVEGMHHLHCLNLLRKSLYHNYPYYKKLGMHAFKNDDEILRLHVTHCLDTIRQVLMCHVDTGVLGQVWVDPEDTIAFPDFNTQHMCKNYDDVRKWAEELQAPPNDKVPDDFLADPKHIEPSTP</sequence>
<dbReference type="EMBL" id="JAGPYM010000003">
    <property type="protein sequence ID" value="KAH6896570.1"/>
    <property type="molecule type" value="Genomic_DNA"/>
</dbReference>
<dbReference type="PANTHER" id="PTHR33365:SF13">
    <property type="entry name" value="TAT PATHWAY SIGNAL SEQUENCE"/>
    <property type="match status" value="1"/>
</dbReference>
<keyword evidence="3" id="KW-1133">Transmembrane helix</keyword>
<reference evidence="4 5" key="1">
    <citation type="journal article" date="2021" name="Nat. Commun.">
        <title>Genetic determinants of endophytism in the Arabidopsis root mycobiome.</title>
        <authorList>
            <person name="Mesny F."/>
            <person name="Miyauchi S."/>
            <person name="Thiergart T."/>
            <person name="Pickel B."/>
            <person name="Atanasova L."/>
            <person name="Karlsson M."/>
            <person name="Huettel B."/>
            <person name="Barry K.W."/>
            <person name="Haridas S."/>
            <person name="Chen C."/>
            <person name="Bauer D."/>
            <person name="Andreopoulos W."/>
            <person name="Pangilinan J."/>
            <person name="LaButti K."/>
            <person name="Riley R."/>
            <person name="Lipzen A."/>
            <person name="Clum A."/>
            <person name="Drula E."/>
            <person name="Henrissat B."/>
            <person name="Kohler A."/>
            <person name="Grigoriev I.V."/>
            <person name="Martin F.M."/>
            <person name="Hacquard S."/>
        </authorList>
    </citation>
    <scope>NUCLEOTIDE SEQUENCE [LARGE SCALE GENOMIC DNA]</scope>
    <source>
        <strain evidence="4 5">MPI-CAGE-CH-0241</strain>
    </source>
</reference>
<dbReference type="GO" id="GO:0043386">
    <property type="term" value="P:mycotoxin biosynthetic process"/>
    <property type="evidence" value="ECO:0007669"/>
    <property type="project" value="InterPro"/>
</dbReference>
<dbReference type="Pfam" id="PF11807">
    <property type="entry name" value="UstYa"/>
    <property type="match status" value="1"/>
</dbReference>
<feature type="compositionally biased region" description="Basic and acidic residues" evidence="2">
    <location>
        <begin position="264"/>
        <end position="281"/>
    </location>
</feature>
<evidence type="ECO:0000256" key="3">
    <source>
        <dbReference type="SAM" id="Phobius"/>
    </source>
</evidence>
<dbReference type="AlphaFoldDB" id="A0A9P8WCR7"/>
<evidence type="ECO:0000313" key="5">
    <source>
        <dbReference type="Proteomes" id="UP000777438"/>
    </source>
</evidence>
<accession>A0A9P8WCR7</accession>
<evidence type="ECO:0000256" key="2">
    <source>
        <dbReference type="SAM" id="MobiDB-lite"/>
    </source>
</evidence>
<comment type="caution">
    <text evidence="4">The sequence shown here is derived from an EMBL/GenBank/DDBJ whole genome shotgun (WGS) entry which is preliminary data.</text>
</comment>
<evidence type="ECO:0000256" key="1">
    <source>
        <dbReference type="ARBA" id="ARBA00035112"/>
    </source>
</evidence>
<dbReference type="Proteomes" id="UP000777438">
    <property type="component" value="Unassembled WGS sequence"/>
</dbReference>
<keyword evidence="3" id="KW-0472">Membrane</keyword>
<dbReference type="PANTHER" id="PTHR33365">
    <property type="entry name" value="YALI0B05434P"/>
    <property type="match status" value="1"/>
</dbReference>
<dbReference type="OrthoDB" id="3687641at2759"/>
<gene>
    <name evidence="4" type="ORF">B0T10DRAFT_526010</name>
</gene>
<comment type="similarity">
    <text evidence="1">Belongs to the ustYa family.</text>
</comment>
<name>A0A9P8WCR7_9HYPO</name>
<feature type="region of interest" description="Disordered" evidence="2">
    <location>
        <begin position="259"/>
        <end position="281"/>
    </location>
</feature>
<dbReference type="InterPro" id="IPR021765">
    <property type="entry name" value="UstYa-like"/>
</dbReference>